<evidence type="ECO:0000256" key="6">
    <source>
        <dbReference type="ARBA" id="ARBA00022660"/>
    </source>
</evidence>
<evidence type="ECO:0000256" key="9">
    <source>
        <dbReference type="ARBA" id="ARBA00022792"/>
    </source>
</evidence>
<proteinExistence type="inferred from homology"/>
<keyword evidence="12 16" id="KW-0408">Iron</keyword>
<evidence type="ECO:0000259" key="19">
    <source>
        <dbReference type="PROSITE" id="PS51003"/>
    </source>
</evidence>
<evidence type="ECO:0000256" key="13">
    <source>
        <dbReference type="ARBA" id="ARBA00023075"/>
    </source>
</evidence>
<feature type="transmembrane region" description="Helical" evidence="17">
    <location>
        <begin position="357"/>
        <end position="375"/>
    </location>
</feature>
<dbReference type="SUPFAM" id="SSF81648">
    <property type="entry name" value="a domain/subunit of cytochrome bc1 complex (Ubiquinol-cytochrome c reductase)"/>
    <property type="match status" value="1"/>
</dbReference>
<dbReference type="GO" id="GO:0005743">
    <property type="term" value="C:mitochondrial inner membrane"/>
    <property type="evidence" value="ECO:0007669"/>
    <property type="project" value="UniProtKB-SubCell"/>
</dbReference>
<evidence type="ECO:0000256" key="17">
    <source>
        <dbReference type="RuleBase" id="RU362117"/>
    </source>
</evidence>
<feature type="transmembrane region" description="Helical" evidence="17">
    <location>
        <begin position="326"/>
        <end position="345"/>
    </location>
</feature>
<dbReference type="InterPro" id="IPR005797">
    <property type="entry name" value="Cyt_b/b6_N"/>
</dbReference>
<evidence type="ECO:0000256" key="8">
    <source>
        <dbReference type="ARBA" id="ARBA00022723"/>
    </source>
</evidence>
<dbReference type="GO" id="GO:0046872">
    <property type="term" value="F:metal ion binding"/>
    <property type="evidence" value="ECO:0007669"/>
    <property type="project" value="UniProtKB-UniRule"/>
</dbReference>
<keyword evidence="9" id="KW-0999">Mitochondrion inner membrane</keyword>
<accession>A6YHJ9</accession>
<evidence type="ECO:0000256" key="4">
    <source>
        <dbReference type="ARBA" id="ARBA00022448"/>
    </source>
</evidence>
<feature type="domain" description="Cytochrome b/b6 N-terminal region profile" evidence="18">
    <location>
        <begin position="5"/>
        <end position="216"/>
    </location>
</feature>
<dbReference type="Gene3D" id="1.20.810.10">
    <property type="entry name" value="Cytochrome Bc1 Complex, Chain C"/>
    <property type="match status" value="1"/>
</dbReference>
<dbReference type="SUPFAM" id="SSF81342">
    <property type="entry name" value="Transmembrane di-heme cytochromes"/>
    <property type="match status" value="1"/>
</dbReference>
<comment type="subcellular location">
    <subcellularLocation>
        <location evidence="2">Mitochondrion inner membrane</location>
        <topology evidence="2">Multi-pass membrane protein</topology>
    </subcellularLocation>
</comment>
<dbReference type="InterPro" id="IPR016174">
    <property type="entry name" value="Di-haem_cyt_TM"/>
</dbReference>
<comment type="similarity">
    <text evidence="17">Belongs to the cytochrome b family.</text>
</comment>
<feature type="binding site" description="axial binding residue" evidence="16">
    <location>
        <position position="189"/>
    </location>
    <ligand>
        <name>heme b</name>
        <dbReference type="ChEBI" id="CHEBI:60344"/>
        <label>b562</label>
    </ligand>
    <ligandPart>
        <name>Fe</name>
        <dbReference type="ChEBI" id="CHEBI:18248"/>
    </ligandPart>
</feature>
<dbReference type="InterPro" id="IPR005798">
    <property type="entry name" value="Cyt_b/b6_C"/>
</dbReference>
<feature type="binding site" description="axial binding residue" evidence="16">
    <location>
        <position position="90"/>
    </location>
    <ligand>
        <name>heme b</name>
        <dbReference type="ChEBI" id="CHEBI:60344"/>
        <label>b562</label>
    </ligand>
    <ligandPart>
        <name>Fe</name>
        <dbReference type="ChEBI" id="CHEBI:18248"/>
    </ligandPart>
</feature>
<dbReference type="InterPro" id="IPR027387">
    <property type="entry name" value="Cytb/b6-like_sf"/>
</dbReference>
<dbReference type="PROSITE" id="PS51002">
    <property type="entry name" value="CYTB_NTER"/>
    <property type="match status" value="1"/>
</dbReference>
<comment type="function">
    <text evidence="1 17">Component of the ubiquinol-cytochrome c reductase complex (complex III or cytochrome b-c1 complex) that is part of the mitochondrial respiratory chain. The b-c1 complex mediates electron transfer from ubiquinol to cytochrome c. Contributes to the generation of a proton gradient across the mitochondrial membrane that is then used for ATP synthesis.</text>
</comment>
<dbReference type="AlphaFoldDB" id="A6YHJ9"/>
<feature type="transmembrane region" description="Helical" evidence="17">
    <location>
        <begin position="40"/>
        <end position="62"/>
    </location>
</feature>
<dbReference type="InterPro" id="IPR048259">
    <property type="entry name" value="Cytochrome_b_N_euk/bac"/>
</dbReference>
<evidence type="ECO:0000256" key="15">
    <source>
        <dbReference type="ARBA" id="ARBA00023136"/>
    </source>
</evidence>
<keyword evidence="8 16" id="KW-0479">Metal-binding</keyword>
<keyword evidence="10 17" id="KW-0249">Electron transport</keyword>
<evidence type="ECO:0000256" key="11">
    <source>
        <dbReference type="ARBA" id="ARBA00022989"/>
    </source>
</evidence>
<reference evidence="20" key="1">
    <citation type="journal article" date="2007" name="Mol. Biol. Evol.">
        <title>Glass sponges and bilaterian animals share derived mitochondrial genomic features: a common ancestry or parallel evolution?</title>
        <authorList>
            <person name="Haen K.M."/>
            <person name="Lang B.F."/>
            <person name="Pomponi S.A."/>
            <person name="Lavrov D.V."/>
        </authorList>
    </citation>
    <scope>NUCLEOTIDE SEQUENCE</scope>
</reference>
<dbReference type="GO" id="GO:0006122">
    <property type="term" value="P:mitochondrial electron transport, ubiquinol to cytochrome c"/>
    <property type="evidence" value="ECO:0007669"/>
    <property type="project" value="TreeGrafter"/>
</dbReference>
<name>A6YHJ9_9METZ</name>
<evidence type="ECO:0000256" key="3">
    <source>
        <dbReference type="ARBA" id="ARBA00013531"/>
    </source>
</evidence>
<feature type="transmembrane region" description="Helical" evidence="17">
    <location>
        <begin position="185"/>
        <end position="206"/>
    </location>
</feature>
<keyword evidence="20" id="KW-0560">Oxidoreductase</keyword>
<evidence type="ECO:0000256" key="16">
    <source>
        <dbReference type="PIRSR" id="PIRSR038885-2"/>
    </source>
</evidence>
<dbReference type="PANTHER" id="PTHR19271:SF16">
    <property type="entry name" value="CYTOCHROME B"/>
    <property type="match status" value="1"/>
</dbReference>
<evidence type="ECO:0000313" key="20">
    <source>
        <dbReference type="EMBL" id="ABQ11838.1"/>
    </source>
</evidence>
<keyword evidence="14 17" id="KW-0496">Mitochondrion</keyword>
<evidence type="ECO:0000259" key="18">
    <source>
        <dbReference type="PROSITE" id="PS51002"/>
    </source>
</evidence>
<keyword evidence="5 16" id="KW-0349">Heme</keyword>
<comment type="cofactor">
    <cofactor evidence="16">
        <name>heme</name>
        <dbReference type="ChEBI" id="CHEBI:30413"/>
    </cofactor>
    <text evidence="16">Binds 2 heme groups non-covalently.</text>
</comment>
<evidence type="ECO:0000256" key="7">
    <source>
        <dbReference type="ARBA" id="ARBA00022692"/>
    </source>
</evidence>
<dbReference type="GO" id="GO:0016491">
    <property type="term" value="F:oxidoreductase activity"/>
    <property type="evidence" value="ECO:0007669"/>
    <property type="project" value="UniProtKB-UniRule"/>
</dbReference>
<dbReference type="PANTHER" id="PTHR19271">
    <property type="entry name" value="CYTOCHROME B"/>
    <property type="match status" value="1"/>
</dbReference>
<feature type="binding site" description="axial binding residue" evidence="16">
    <location>
        <position position="104"/>
    </location>
    <ligand>
        <name>heme b</name>
        <dbReference type="ChEBI" id="CHEBI:60344"/>
        <label>b566</label>
    </ligand>
    <ligandPart>
        <name>Fe</name>
        <dbReference type="ChEBI" id="CHEBI:18248"/>
    </ligandPart>
</feature>
<feature type="transmembrane region" description="Helical" evidence="17">
    <location>
        <begin position="146"/>
        <end position="173"/>
    </location>
</feature>
<dbReference type="CDD" id="cd00284">
    <property type="entry name" value="Cytochrome_b_N"/>
    <property type="match status" value="1"/>
</dbReference>
<feature type="transmembrane region" description="Helical" evidence="17">
    <location>
        <begin position="118"/>
        <end position="140"/>
    </location>
</feature>
<dbReference type="InterPro" id="IPR048260">
    <property type="entry name" value="Cytochrome_b_C_euk/bac"/>
</dbReference>
<dbReference type="Pfam" id="PF00032">
    <property type="entry name" value="Cytochrom_B_C"/>
    <property type="match status" value="1"/>
</dbReference>
<keyword evidence="7 17" id="KW-0812">Transmembrane</keyword>
<dbReference type="GO" id="GO:0045275">
    <property type="term" value="C:respiratory chain complex III"/>
    <property type="evidence" value="ECO:0007669"/>
    <property type="project" value="InterPro"/>
</dbReference>
<feature type="binding site" description="axial binding residue" evidence="16">
    <location>
        <position position="203"/>
    </location>
    <ligand>
        <name>heme b</name>
        <dbReference type="ChEBI" id="CHEBI:60344"/>
        <label>b566</label>
    </ligand>
    <ligandPart>
        <name>Fe</name>
        <dbReference type="ChEBI" id="CHEBI:18248"/>
    </ligandPart>
</feature>
<dbReference type="CDD" id="cd00290">
    <property type="entry name" value="cytochrome_b_C"/>
    <property type="match status" value="1"/>
</dbReference>
<keyword evidence="13" id="KW-0830">Ubiquinone</keyword>
<comment type="cofactor">
    <cofactor evidence="17">
        <name>heme b</name>
        <dbReference type="ChEBI" id="CHEBI:60344"/>
    </cofactor>
    <text evidence="17">Binds 2 heme groups non-covalently.</text>
</comment>
<feature type="domain" description="Cytochrome b/b6 C-terminal region profile" evidence="19">
    <location>
        <begin position="217"/>
        <end position="387"/>
    </location>
</feature>
<keyword evidence="4 17" id="KW-0813">Transport</keyword>
<protein>
    <recommendedName>
        <fullName evidence="3 17">Cytochrome b</fullName>
    </recommendedName>
</protein>
<evidence type="ECO:0000256" key="5">
    <source>
        <dbReference type="ARBA" id="ARBA00022617"/>
    </source>
</evidence>
<evidence type="ECO:0000256" key="10">
    <source>
        <dbReference type="ARBA" id="ARBA00022982"/>
    </source>
</evidence>
<dbReference type="InterPro" id="IPR036150">
    <property type="entry name" value="Cyt_b/b6_C_sf"/>
</dbReference>
<keyword evidence="11 17" id="KW-1133">Transmembrane helix</keyword>
<evidence type="ECO:0000256" key="2">
    <source>
        <dbReference type="ARBA" id="ARBA00004448"/>
    </source>
</evidence>
<dbReference type="PIRSF" id="PIRSF038885">
    <property type="entry name" value="COB"/>
    <property type="match status" value="1"/>
</dbReference>
<feature type="transmembrane region" description="Helical" evidence="17">
    <location>
        <begin position="239"/>
        <end position="257"/>
    </location>
</feature>
<dbReference type="Pfam" id="PF00033">
    <property type="entry name" value="Cytochrome_B"/>
    <property type="match status" value="1"/>
</dbReference>
<dbReference type="InterPro" id="IPR030689">
    <property type="entry name" value="Cytochrome_b"/>
</dbReference>
<dbReference type="PROSITE" id="PS51003">
    <property type="entry name" value="CYTB_CTER"/>
    <property type="match status" value="1"/>
</dbReference>
<feature type="transmembrane region" description="Helical" evidence="17">
    <location>
        <begin position="89"/>
        <end position="106"/>
    </location>
</feature>
<evidence type="ECO:0000256" key="12">
    <source>
        <dbReference type="ARBA" id="ARBA00023004"/>
    </source>
</evidence>
<sequence>MKSTSYRWIPERKKYFLLNTISKIFPDLPLPSNISYHWNFGSLLGLCLIIQLITGILLAMHYCPEINNSFNTIAHTIRNVSWGHITRNLHANGASIFFLCVYLHISRNIYHNTWKNKTTWTLGITIYLLMIITAFMGYVLPWGQMSFWAATVITNLFSAIPYIGNTIVLWIWGSFSISNATLNRFYSLHYLLPFILTTLIGMHILALQEENHSNPTGTQSEVDSLPFHQYYTTKDSQTIILTTIIIAMIITHIPNIFTDPENFIKANPLITPTHIQPEWYLLFAYAILRSIPNKLGGVLALTSSIAVLYLIILIKQQNIKTNNNRPNFKLTTWTLGIVFIILTWAGSVPAEEPYTNLSLGITAWYFTTFIILLPTHTAKEKTNMYNYTHQKTSVLNV</sequence>
<evidence type="ECO:0000256" key="1">
    <source>
        <dbReference type="ARBA" id="ARBA00002566"/>
    </source>
</evidence>
<organism evidence="20">
    <name type="scientific">Iphiteon panicea</name>
    <dbReference type="NCBI Taxonomy" id="436082"/>
    <lineage>
        <taxon>Eukaryota</taxon>
        <taxon>Metazoa</taxon>
        <taxon>Porifera</taxon>
        <taxon>Hexactinellida</taxon>
        <taxon>Hexasterophora</taxon>
        <taxon>Hexactinosida</taxon>
        <taxon>Dactylocalycidae</taxon>
        <taxon>Iphiteon</taxon>
    </lineage>
</organism>
<dbReference type="GO" id="GO:0008121">
    <property type="term" value="F:quinol-cytochrome-c reductase activity"/>
    <property type="evidence" value="ECO:0007669"/>
    <property type="project" value="InterPro"/>
</dbReference>
<keyword evidence="6 17" id="KW-0679">Respiratory chain</keyword>
<evidence type="ECO:0000256" key="14">
    <source>
        <dbReference type="ARBA" id="ARBA00023128"/>
    </source>
</evidence>
<geneLocation type="mitochondrion" evidence="20"/>
<dbReference type="EMBL" id="EF537576">
    <property type="protein sequence ID" value="ABQ11838.1"/>
    <property type="molecule type" value="Genomic_DNA"/>
</dbReference>
<feature type="transmembrane region" description="Helical" evidence="17">
    <location>
        <begin position="294"/>
        <end position="314"/>
    </location>
</feature>
<gene>
    <name evidence="20" type="primary">cob</name>
</gene>
<keyword evidence="15 17" id="KW-0472">Membrane</keyword>